<feature type="compositionally biased region" description="Basic residues" evidence="1">
    <location>
        <begin position="268"/>
        <end position="281"/>
    </location>
</feature>
<dbReference type="Proteomes" id="UP000600214">
    <property type="component" value="Unassembled WGS sequence"/>
</dbReference>
<sequence>MIGKAGLGSYAKGILEYCYYQKNQQTTVSEQSKQQSVRGELVYIQNLALKTGPDGTLDLDYLARQYTDNHSKNKKLTKYVWHQSFSFSPGEKPGNDKIMRICREFAKEFGFEQNQMVVFKHEDSANEHFHIIANRINYNGKNTADHFKNYARTGKFCRRMENELSLVPTRDMRINRALGQQIHLADKANLKLKSLIDHLMPQISSIQELKEHLLRHGYKTYVGRGIAFFHMHSKIKIKGSDIGRDYSLGLLENRIGFNATTTQNPELKKRKRKRKGLGLHL</sequence>
<dbReference type="InterPro" id="IPR005094">
    <property type="entry name" value="Endonuclease_MobA/VirD2"/>
</dbReference>
<gene>
    <name evidence="3" type="ORF">GCM10007423_27000</name>
</gene>
<reference evidence="4" key="1">
    <citation type="journal article" date="2019" name="Int. J. Syst. Evol. Microbiol.">
        <title>The Global Catalogue of Microorganisms (GCM) 10K type strain sequencing project: providing services to taxonomists for standard genome sequencing and annotation.</title>
        <authorList>
            <consortium name="The Broad Institute Genomics Platform"/>
            <consortium name="The Broad Institute Genome Sequencing Center for Infectious Disease"/>
            <person name="Wu L."/>
            <person name="Ma J."/>
        </authorList>
    </citation>
    <scope>NUCLEOTIDE SEQUENCE [LARGE SCALE GENOMIC DNA]</scope>
    <source>
        <strain evidence="4">CGMCC 1.15288</strain>
    </source>
</reference>
<comment type="caution">
    <text evidence="3">The sequence shown here is derived from an EMBL/GenBank/DDBJ whole genome shotgun (WGS) entry which is preliminary data.</text>
</comment>
<protein>
    <recommendedName>
        <fullName evidence="2">MobA/VirD2-like nuclease domain-containing protein</fullName>
    </recommendedName>
</protein>
<dbReference type="EMBL" id="BMIA01000002">
    <property type="protein sequence ID" value="GGH35397.1"/>
    <property type="molecule type" value="Genomic_DNA"/>
</dbReference>
<feature type="domain" description="MobA/VirD2-like nuclease" evidence="2">
    <location>
        <begin position="57"/>
        <end position="165"/>
    </location>
</feature>
<evidence type="ECO:0000256" key="1">
    <source>
        <dbReference type="SAM" id="MobiDB-lite"/>
    </source>
</evidence>
<evidence type="ECO:0000313" key="4">
    <source>
        <dbReference type="Proteomes" id="UP000600214"/>
    </source>
</evidence>
<dbReference type="Pfam" id="PF03432">
    <property type="entry name" value="Relaxase"/>
    <property type="match status" value="1"/>
</dbReference>
<accession>A0ABQ1YSF9</accession>
<name>A0ABQ1YSF9_9BACT</name>
<evidence type="ECO:0000259" key="2">
    <source>
        <dbReference type="Pfam" id="PF03432"/>
    </source>
</evidence>
<organism evidence="3 4">
    <name type="scientific">Dyadobacter endophyticus</name>
    <dbReference type="NCBI Taxonomy" id="1749036"/>
    <lineage>
        <taxon>Bacteria</taxon>
        <taxon>Pseudomonadati</taxon>
        <taxon>Bacteroidota</taxon>
        <taxon>Cytophagia</taxon>
        <taxon>Cytophagales</taxon>
        <taxon>Spirosomataceae</taxon>
        <taxon>Dyadobacter</taxon>
    </lineage>
</organism>
<proteinExistence type="predicted"/>
<keyword evidence="4" id="KW-1185">Reference proteome</keyword>
<feature type="region of interest" description="Disordered" evidence="1">
    <location>
        <begin position="262"/>
        <end position="281"/>
    </location>
</feature>
<dbReference type="RefSeq" id="WP_188932886.1">
    <property type="nucleotide sequence ID" value="NZ_BMIA01000002.1"/>
</dbReference>
<evidence type="ECO:0000313" key="3">
    <source>
        <dbReference type="EMBL" id="GGH35397.1"/>
    </source>
</evidence>